<evidence type="ECO:0000313" key="3">
    <source>
        <dbReference type="Proteomes" id="UP000712281"/>
    </source>
</evidence>
<dbReference type="AlphaFoldDB" id="A0A8S9KW50"/>
<dbReference type="Proteomes" id="UP000712281">
    <property type="component" value="Unassembled WGS sequence"/>
</dbReference>
<feature type="signal peptide" evidence="1">
    <location>
        <begin position="1"/>
        <end position="22"/>
    </location>
</feature>
<keyword evidence="1" id="KW-0732">Signal</keyword>
<dbReference type="InterPro" id="IPR039252">
    <property type="entry name" value="RALFL27"/>
</dbReference>
<gene>
    <name evidence="2" type="ORF">F2Q68_00011868</name>
</gene>
<comment type="caution">
    <text evidence="2">The sequence shown here is derived from an EMBL/GenBank/DDBJ whole genome shotgun (WGS) entry which is preliminary data.</text>
</comment>
<name>A0A8S9KW50_BRACR</name>
<accession>A0A8S9KW50</accession>
<feature type="chain" id="PRO_5035931194" evidence="1">
    <location>
        <begin position="23"/>
        <end position="197"/>
    </location>
</feature>
<reference evidence="2" key="1">
    <citation type="submission" date="2019-12" db="EMBL/GenBank/DDBJ databases">
        <title>Genome sequencing and annotation of Brassica cretica.</title>
        <authorList>
            <person name="Studholme D.J."/>
            <person name="Sarris P.F."/>
        </authorList>
    </citation>
    <scope>NUCLEOTIDE SEQUENCE</scope>
    <source>
        <strain evidence="2">PFS-001/15</strain>
        <tissue evidence="2">Leaf</tissue>
    </source>
</reference>
<dbReference type="PANTHER" id="PTHR39112:SF1">
    <property type="entry name" value="PROTEIN RALF-LIKE 27"/>
    <property type="match status" value="1"/>
</dbReference>
<evidence type="ECO:0000313" key="2">
    <source>
        <dbReference type="EMBL" id="KAF2597947.1"/>
    </source>
</evidence>
<protein>
    <submittedName>
        <fullName evidence="2">Uncharacterized protein</fullName>
    </submittedName>
</protein>
<proteinExistence type="predicted"/>
<dbReference type="EMBL" id="QGKW02000717">
    <property type="protein sequence ID" value="KAF2597947.1"/>
    <property type="molecule type" value="Genomic_DNA"/>
</dbReference>
<sequence length="197" mass="21611">MTRSVIFFFTVSLLLLLAAVSAIASSGNVTSGFSYGGFVSGVTVGECITAAVEDEEGVEAVVRRILQQQRRKLSYKTLQKQQSCNGKIAAFEQLTRETHLALTTTDANPLSQTRTSRRPYDSRSPAPVRLFIAGAGHHLFSALCSSRYRFVFALLCFSSCSVKEGDPDEARDEDHRSGSLFSPSWCLFPIICSVQQQ</sequence>
<dbReference type="PANTHER" id="PTHR39112">
    <property type="entry name" value="PROTEIN RALF-LIKE 27-RELATED"/>
    <property type="match status" value="1"/>
</dbReference>
<organism evidence="2 3">
    <name type="scientific">Brassica cretica</name>
    <name type="common">Mustard</name>
    <dbReference type="NCBI Taxonomy" id="69181"/>
    <lineage>
        <taxon>Eukaryota</taxon>
        <taxon>Viridiplantae</taxon>
        <taxon>Streptophyta</taxon>
        <taxon>Embryophyta</taxon>
        <taxon>Tracheophyta</taxon>
        <taxon>Spermatophyta</taxon>
        <taxon>Magnoliopsida</taxon>
        <taxon>eudicotyledons</taxon>
        <taxon>Gunneridae</taxon>
        <taxon>Pentapetalae</taxon>
        <taxon>rosids</taxon>
        <taxon>malvids</taxon>
        <taxon>Brassicales</taxon>
        <taxon>Brassicaceae</taxon>
        <taxon>Brassiceae</taxon>
        <taxon>Brassica</taxon>
    </lineage>
</organism>
<evidence type="ECO:0000256" key="1">
    <source>
        <dbReference type="SAM" id="SignalP"/>
    </source>
</evidence>